<keyword evidence="2" id="KW-0732">Signal</keyword>
<dbReference type="Pfam" id="PF07883">
    <property type="entry name" value="Cupin_2"/>
    <property type="match status" value="1"/>
</dbReference>
<proteinExistence type="predicted"/>
<feature type="chain" id="PRO_5046552268" evidence="2">
    <location>
        <begin position="23"/>
        <end position="139"/>
    </location>
</feature>
<comment type="caution">
    <text evidence="4">The sequence shown here is derived from an EMBL/GenBank/DDBJ whole genome shotgun (WGS) entry which is preliminary data.</text>
</comment>
<reference evidence="4 5" key="1">
    <citation type="submission" date="2024-02" db="EMBL/GenBank/DDBJ databases">
        <title>Winogradskyella poriferorum JCM 12885.</title>
        <authorList>
            <person name="Zhang D.-F."/>
            <person name="Fu Z.-Y."/>
        </authorList>
    </citation>
    <scope>NUCLEOTIDE SEQUENCE [LARGE SCALE GENOMIC DNA]</scope>
    <source>
        <strain evidence="4 5">JCM 12885</strain>
    </source>
</reference>
<dbReference type="RefSeq" id="WP_331808471.1">
    <property type="nucleotide sequence ID" value="NZ_JAZHOU010000001.1"/>
</dbReference>
<gene>
    <name evidence="4" type="ORF">V1468_01395</name>
</gene>
<evidence type="ECO:0000256" key="2">
    <source>
        <dbReference type="SAM" id="SignalP"/>
    </source>
</evidence>
<accession>A0ABU7W147</accession>
<dbReference type="InterPro" id="IPR051610">
    <property type="entry name" value="GPI/OXD"/>
</dbReference>
<dbReference type="InterPro" id="IPR014710">
    <property type="entry name" value="RmlC-like_jellyroll"/>
</dbReference>
<dbReference type="Gene3D" id="2.60.120.10">
    <property type="entry name" value="Jelly Rolls"/>
    <property type="match status" value="1"/>
</dbReference>
<keyword evidence="5" id="KW-1185">Reference proteome</keyword>
<evidence type="ECO:0000259" key="3">
    <source>
        <dbReference type="Pfam" id="PF07883"/>
    </source>
</evidence>
<name>A0ABU7W147_9FLAO</name>
<keyword evidence="1" id="KW-0479">Metal-binding</keyword>
<dbReference type="Proteomes" id="UP001356704">
    <property type="component" value="Unassembled WGS sequence"/>
</dbReference>
<dbReference type="InterPro" id="IPR013096">
    <property type="entry name" value="Cupin_2"/>
</dbReference>
<evidence type="ECO:0000313" key="4">
    <source>
        <dbReference type="EMBL" id="MEF3077643.1"/>
    </source>
</evidence>
<dbReference type="PANTHER" id="PTHR35848:SF6">
    <property type="entry name" value="CUPIN TYPE-2 DOMAIN-CONTAINING PROTEIN"/>
    <property type="match status" value="1"/>
</dbReference>
<organism evidence="4 5">
    <name type="scientific">Winogradskyella poriferorum</name>
    <dbReference type="NCBI Taxonomy" id="307627"/>
    <lineage>
        <taxon>Bacteria</taxon>
        <taxon>Pseudomonadati</taxon>
        <taxon>Bacteroidota</taxon>
        <taxon>Flavobacteriia</taxon>
        <taxon>Flavobacteriales</taxon>
        <taxon>Flavobacteriaceae</taxon>
        <taxon>Winogradskyella</taxon>
    </lineage>
</organism>
<evidence type="ECO:0000313" key="5">
    <source>
        <dbReference type="Proteomes" id="UP001356704"/>
    </source>
</evidence>
<feature type="domain" description="Cupin type-2" evidence="3">
    <location>
        <begin position="67"/>
        <end position="133"/>
    </location>
</feature>
<dbReference type="EMBL" id="JAZHOU010000001">
    <property type="protein sequence ID" value="MEF3077643.1"/>
    <property type="molecule type" value="Genomic_DNA"/>
</dbReference>
<feature type="signal peptide" evidence="2">
    <location>
        <begin position="1"/>
        <end position="22"/>
    </location>
</feature>
<dbReference type="PANTHER" id="PTHR35848">
    <property type="entry name" value="OXALATE-BINDING PROTEIN"/>
    <property type="match status" value="1"/>
</dbReference>
<protein>
    <submittedName>
        <fullName evidence="4">Cupin domain-containing protein</fullName>
    </submittedName>
</protein>
<sequence>MKTGIKLLVVVTFCFALQTTTAQEKTYTIEECVNTFSEEKTVPTKAGYQYWFADKDFLDGRTIKMSVVAPGKSTHAPHKHKEDEFFYVLEGKAKFHLDGKEVVVEANTSLYCPSWSMHGISNAGDTELKYLVIKKYEKE</sequence>
<dbReference type="InterPro" id="IPR011051">
    <property type="entry name" value="RmlC_Cupin_sf"/>
</dbReference>
<dbReference type="SUPFAM" id="SSF51182">
    <property type="entry name" value="RmlC-like cupins"/>
    <property type="match status" value="1"/>
</dbReference>
<evidence type="ECO:0000256" key="1">
    <source>
        <dbReference type="ARBA" id="ARBA00022723"/>
    </source>
</evidence>